<reference evidence="1 2" key="1">
    <citation type="journal article" date="2023" name="Plants (Basel)">
        <title>Bridging the Gap: Combining Genomics and Transcriptomics Approaches to Understand Stylosanthes scabra, an Orphan Legume from the Brazilian Caatinga.</title>
        <authorList>
            <person name="Ferreira-Neto J.R.C."/>
            <person name="da Silva M.D."/>
            <person name="Binneck E."/>
            <person name="de Melo N.F."/>
            <person name="da Silva R.H."/>
            <person name="de Melo A.L.T.M."/>
            <person name="Pandolfi V."/>
            <person name="Bustamante F.O."/>
            <person name="Brasileiro-Vidal A.C."/>
            <person name="Benko-Iseppon A.M."/>
        </authorList>
    </citation>
    <scope>NUCLEOTIDE SEQUENCE [LARGE SCALE GENOMIC DNA]</scope>
    <source>
        <tissue evidence="1">Leaves</tissue>
    </source>
</reference>
<evidence type="ECO:0000313" key="2">
    <source>
        <dbReference type="Proteomes" id="UP001341840"/>
    </source>
</evidence>
<dbReference type="Proteomes" id="UP001341840">
    <property type="component" value="Unassembled WGS sequence"/>
</dbReference>
<proteinExistence type="predicted"/>
<keyword evidence="2" id="KW-1185">Reference proteome</keyword>
<sequence>MVNLLVESHLSSHKLSLGSLIPTVSPRTAKISDITLHIIVSNTLHPTIRHSEQ</sequence>
<evidence type="ECO:0000313" key="1">
    <source>
        <dbReference type="EMBL" id="MED6199324.1"/>
    </source>
</evidence>
<name>A0ABU6XMR4_9FABA</name>
<organism evidence="1 2">
    <name type="scientific">Stylosanthes scabra</name>
    <dbReference type="NCBI Taxonomy" id="79078"/>
    <lineage>
        <taxon>Eukaryota</taxon>
        <taxon>Viridiplantae</taxon>
        <taxon>Streptophyta</taxon>
        <taxon>Embryophyta</taxon>
        <taxon>Tracheophyta</taxon>
        <taxon>Spermatophyta</taxon>
        <taxon>Magnoliopsida</taxon>
        <taxon>eudicotyledons</taxon>
        <taxon>Gunneridae</taxon>
        <taxon>Pentapetalae</taxon>
        <taxon>rosids</taxon>
        <taxon>fabids</taxon>
        <taxon>Fabales</taxon>
        <taxon>Fabaceae</taxon>
        <taxon>Papilionoideae</taxon>
        <taxon>50 kb inversion clade</taxon>
        <taxon>dalbergioids sensu lato</taxon>
        <taxon>Dalbergieae</taxon>
        <taxon>Pterocarpus clade</taxon>
        <taxon>Stylosanthes</taxon>
    </lineage>
</organism>
<gene>
    <name evidence="1" type="ORF">PIB30_074917</name>
</gene>
<accession>A0ABU6XMR4</accession>
<dbReference type="EMBL" id="JASCZI010212391">
    <property type="protein sequence ID" value="MED6199324.1"/>
    <property type="molecule type" value="Genomic_DNA"/>
</dbReference>
<protein>
    <submittedName>
        <fullName evidence="1">Uncharacterized protein</fullName>
    </submittedName>
</protein>
<comment type="caution">
    <text evidence="1">The sequence shown here is derived from an EMBL/GenBank/DDBJ whole genome shotgun (WGS) entry which is preliminary data.</text>
</comment>
<feature type="non-terminal residue" evidence="1">
    <location>
        <position position="53"/>
    </location>
</feature>